<feature type="transmembrane region" description="Helical" evidence="8">
    <location>
        <begin position="124"/>
        <end position="146"/>
    </location>
</feature>
<evidence type="ECO:0000256" key="8">
    <source>
        <dbReference type="SAM" id="Phobius"/>
    </source>
</evidence>
<dbReference type="GO" id="GO:0033214">
    <property type="term" value="P:siderophore-iron import into cell"/>
    <property type="evidence" value="ECO:0007669"/>
    <property type="project" value="TreeGrafter"/>
</dbReference>
<dbReference type="Proteomes" id="UP000176244">
    <property type="component" value="Unassembled WGS sequence"/>
</dbReference>
<feature type="transmembrane region" description="Helical" evidence="8">
    <location>
        <begin position="71"/>
        <end position="88"/>
    </location>
</feature>
<feature type="transmembrane region" description="Helical" evidence="8">
    <location>
        <begin position="201"/>
        <end position="220"/>
    </location>
</feature>
<dbReference type="SUPFAM" id="SSF81345">
    <property type="entry name" value="ABC transporter involved in vitamin B12 uptake, BtuC"/>
    <property type="match status" value="1"/>
</dbReference>
<protein>
    <submittedName>
        <fullName evidence="9">Hemin transport system permease protein HmuU</fullName>
    </submittedName>
</protein>
<dbReference type="OrthoDB" id="9792889at2"/>
<dbReference type="CDD" id="cd06550">
    <property type="entry name" value="TM_ABC_iron-siderophores_like"/>
    <property type="match status" value="1"/>
</dbReference>
<feature type="transmembrane region" description="Helical" evidence="8">
    <location>
        <begin position="250"/>
        <end position="275"/>
    </location>
</feature>
<dbReference type="RefSeq" id="WP_070369574.1">
    <property type="nucleotide sequence ID" value="NZ_LKEU01000010.1"/>
</dbReference>
<comment type="subcellular location">
    <subcellularLocation>
        <location evidence="1">Cell membrane</location>
        <topology evidence="1">Multi-pass membrane protein</topology>
    </subcellularLocation>
</comment>
<keyword evidence="3" id="KW-0813">Transport</keyword>
<evidence type="ECO:0000256" key="1">
    <source>
        <dbReference type="ARBA" id="ARBA00004651"/>
    </source>
</evidence>
<dbReference type="GO" id="GO:0005886">
    <property type="term" value="C:plasma membrane"/>
    <property type="evidence" value="ECO:0007669"/>
    <property type="project" value="UniProtKB-SubCell"/>
</dbReference>
<evidence type="ECO:0000256" key="4">
    <source>
        <dbReference type="ARBA" id="ARBA00022475"/>
    </source>
</evidence>
<dbReference type="InterPro" id="IPR037294">
    <property type="entry name" value="ABC_BtuC-like"/>
</dbReference>
<feature type="transmembrane region" description="Helical" evidence="8">
    <location>
        <begin position="158"/>
        <end position="181"/>
    </location>
</feature>
<dbReference type="Pfam" id="PF01032">
    <property type="entry name" value="FecCD"/>
    <property type="match status" value="1"/>
</dbReference>
<reference evidence="9 10" key="1">
    <citation type="submission" date="2015-09" db="EMBL/GenBank/DDBJ databases">
        <title>Genome sequence of Acetobacterium wieringae DSM 1911.</title>
        <authorList>
            <person name="Poehlein A."/>
            <person name="Bengelsdorf F.R."/>
            <person name="Schiel-Bengelsdorf B."/>
            <person name="Duerre P."/>
            <person name="Daniel R."/>
        </authorList>
    </citation>
    <scope>NUCLEOTIDE SEQUENCE [LARGE SCALE GENOMIC DNA]</scope>
    <source>
        <strain evidence="9 10">DSM 1911</strain>
    </source>
</reference>
<feature type="transmembrane region" description="Helical" evidence="8">
    <location>
        <begin position="100"/>
        <end position="118"/>
    </location>
</feature>
<dbReference type="PANTHER" id="PTHR30472">
    <property type="entry name" value="FERRIC ENTEROBACTIN TRANSPORT SYSTEM PERMEASE PROTEIN"/>
    <property type="match status" value="1"/>
</dbReference>
<evidence type="ECO:0000256" key="3">
    <source>
        <dbReference type="ARBA" id="ARBA00022448"/>
    </source>
</evidence>
<evidence type="ECO:0000256" key="2">
    <source>
        <dbReference type="ARBA" id="ARBA00007935"/>
    </source>
</evidence>
<feature type="transmembrane region" description="Helical" evidence="8">
    <location>
        <begin position="12"/>
        <end position="35"/>
    </location>
</feature>
<dbReference type="STRING" id="52694.ACWI_02010"/>
<organism evidence="9 10">
    <name type="scientific">Acetobacterium wieringae</name>
    <dbReference type="NCBI Taxonomy" id="52694"/>
    <lineage>
        <taxon>Bacteria</taxon>
        <taxon>Bacillati</taxon>
        <taxon>Bacillota</taxon>
        <taxon>Clostridia</taxon>
        <taxon>Eubacteriales</taxon>
        <taxon>Eubacteriaceae</taxon>
        <taxon>Acetobacterium</taxon>
    </lineage>
</organism>
<keyword evidence="5 8" id="KW-0812">Transmembrane</keyword>
<evidence type="ECO:0000313" key="10">
    <source>
        <dbReference type="Proteomes" id="UP000176244"/>
    </source>
</evidence>
<name>A0A1F2PLH9_9FIRM</name>
<comment type="similarity">
    <text evidence="2">Belongs to the binding-protein-dependent transport system permease family. FecCD subfamily.</text>
</comment>
<feature type="transmembrane region" description="Helical" evidence="8">
    <location>
        <begin position="287"/>
        <end position="305"/>
    </location>
</feature>
<gene>
    <name evidence="9" type="primary">hmuU_1</name>
    <name evidence="9" type="ORF">ACWI_02010</name>
</gene>
<evidence type="ECO:0000256" key="6">
    <source>
        <dbReference type="ARBA" id="ARBA00022989"/>
    </source>
</evidence>
<accession>A0A1F2PLH9</accession>
<evidence type="ECO:0000256" key="7">
    <source>
        <dbReference type="ARBA" id="ARBA00023136"/>
    </source>
</evidence>
<evidence type="ECO:0000313" key="9">
    <source>
        <dbReference type="EMBL" id="OFV72290.1"/>
    </source>
</evidence>
<sequence>MKNTVKKYGIILSIAMCIIIIYICTLLGVASISFWDANKILLDQIFHIDLGMENISDGAIAIIWNVRLPRIILAFITGGVLAICGAAYQGIFKNPMADPYILGVSSGAALGATIGIVMNFSSSLFGMNGTAILAFVGSFTTILVVYNISRVGRKVPVATLLLSGIAIGQTISAIMYLLMIFNQEEMTQIMFWIMGSLNGKGWDQVLTVLPYVLIGGVIMLTSVRELDIMLLGEETATQLGVDTERLKKKILITSSLLTAAVVSVTGIIGFVGLVVPHIVRLVTGPKHRVLIPFSLLFGGAFLILCDTLARTVAGQEIPVGIITAAFGGPFFVYLLRKRKQGGA</sequence>
<dbReference type="AlphaFoldDB" id="A0A1F2PLH9"/>
<keyword evidence="7 8" id="KW-0472">Membrane</keyword>
<proteinExistence type="inferred from homology"/>
<comment type="caution">
    <text evidence="9">The sequence shown here is derived from an EMBL/GenBank/DDBJ whole genome shotgun (WGS) entry which is preliminary data.</text>
</comment>
<dbReference type="Gene3D" id="1.10.3470.10">
    <property type="entry name" value="ABC transporter involved in vitamin B12 uptake, BtuC"/>
    <property type="match status" value="1"/>
</dbReference>
<dbReference type="FunFam" id="1.10.3470.10:FF:000001">
    <property type="entry name" value="Vitamin B12 ABC transporter permease BtuC"/>
    <property type="match status" value="1"/>
</dbReference>
<dbReference type="InterPro" id="IPR000522">
    <property type="entry name" value="ABC_transptr_permease_BtuC"/>
</dbReference>
<keyword evidence="6 8" id="KW-1133">Transmembrane helix</keyword>
<evidence type="ECO:0000256" key="5">
    <source>
        <dbReference type="ARBA" id="ARBA00022692"/>
    </source>
</evidence>
<dbReference type="GO" id="GO:0022857">
    <property type="term" value="F:transmembrane transporter activity"/>
    <property type="evidence" value="ECO:0007669"/>
    <property type="project" value="InterPro"/>
</dbReference>
<feature type="transmembrane region" description="Helical" evidence="8">
    <location>
        <begin position="317"/>
        <end position="335"/>
    </location>
</feature>
<dbReference type="PANTHER" id="PTHR30472:SF25">
    <property type="entry name" value="ABC TRANSPORTER PERMEASE PROTEIN MJ0876-RELATED"/>
    <property type="match status" value="1"/>
</dbReference>
<keyword evidence="4" id="KW-1003">Cell membrane</keyword>
<dbReference type="EMBL" id="LKEU01000010">
    <property type="protein sequence ID" value="OFV72290.1"/>
    <property type="molecule type" value="Genomic_DNA"/>
</dbReference>